<reference evidence="3 4" key="1">
    <citation type="submission" date="2019-02" db="EMBL/GenBank/DDBJ databases">
        <title>Deep-cultivation of Planctomycetes and their phenomic and genomic characterization uncovers novel biology.</title>
        <authorList>
            <person name="Wiegand S."/>
            <person name="Jogler M."/>
            <person name="Boedeker C."/>
            <person name="Pinto D."/>
            <person name="Vollmers J."/>
            <person name="Rivas-Marin E."/>
            <person name="Kohn T."/>
            <person name="Peeters S.H."/>
            <person name="Heuer A."/>
            <person name="Rast P."/>
            <person name="Oberbeckmann S."/>
            <person name="Bunk B."/>
            <person name="Jeske O."/>
            <person name="Meyerdierks A."/>
            <person name="Storesund J.E."/>
            <person name="Kallscheuer N."/>
            <person name="Luecker S."/>
            <person name="Lage O.M."/>
            <person name="Pohl T."/>
            <person name="Merkel B.J."/>
            <person name="Hornburger P."/>
            <person name="Mueller R.-W."/>
            <person name="Bruemmer F."/>
            <person name="Labrenz M."/>
            <person name="Spormann A.M."/>
            <person name="Op den Camp H."/>
            <person name="Overmann J."/>
            <person name="Amann R."/>
            <person name="Jetten M.S.M."/>
            <person name="Mascher T."/>
            <person name="Medema M.H."/>
            <person name="Devos D.P."/>
            <person name="Kaster A.-K."/>
            <person name="Ovreas L."/>
            <person name="Rohde M."/>
            <person name="Galperin M.Y."/>
            <person name="Jogler C."/>
        </authorList>
    </citation>
    <scope>NUCLEOTIDE SEQUENCE [LARGE SCALE GENOMIC DNA]</scope>
    <source>
        <strain evidence="3 4">Pan241w</strain>
    </source>
</reference>
<keyword evidence="3" id="KW-0456">Lyase</keyword>
<dbReference type="PANTHER" id="PTHR47406:SF2">
    <property type="entry name" value="ALPHA GLUCURONIDASE N-TERMINAL DOMAIN-CONTAINING PROTEIN"/>
    <property type="match status" value="1"/>
</dbReference>
<gene>
    <name evidence="3" type="ORF">Pan241w_12130</name>
</gene>
<dbReference type="AlphaFoldDB" id="A0A517RBE3"/>
<dbReference type="GO" id="GO:0016829">
    <property type="term" value="F:lyase activity"/>
    <property type="evidence" value="ECO:0007669"/>
    <property type="project" value="UniProtKB-KW"/>
</dbReference>
<name>A0A517RBE3_9PLAN</name>
<proteinExistence type="predicted"/>
<evidence type="ECO:0000256" key="1">
    <source>
        <dbReference type="ARBA" id="ARBA00022801"/>
    </source>
</evidence>
<evidence type="ECO:0000256" key="2">
    <source>
        <dbReference type="SAM" id="MobiDB-lite"/>
    </source>
</evidence>
<dbReference type="PROSITE" id="PS51257">
    <property type="entry name" value="PROKAR_LIPOPROTEIN"/>
    <property type="match status" value="1"/>
</dbReference>
<evidence type="ECO:0000313" key="3">
    <source>
        <dbReference type="EMBL" id="QDT41153.1"/>
    </source>
</evidence>
<dbReference type="PANTHER" id="PTHR47406">
    <property type="entry name" value="COAGULATION FACTOR 5/8 TYPE, C-TERMINAL"/>
    <property type="match status" value="1"/>
</dbReference>
<dbReference type="Pfam" id="PF09492">
    <property type="entry name" value="Pec_lyase"/>
    <property type="match status" value="1"/>
</dbReference>
<dbReference type="GO" id="GO:0016787">
    <property type="term" value="F:hydrolase activity"/>
    <property type="evidence" value="ECO:0007669"/>
    <property type="project" value="UniProtKB-KW"/>
</dbReference>
<keyword evidence="4" id="KW-1185">Reference proteome</keyword>
<dbReference type="InterPro" id="IPR032287">
    <property type="entry name" value="DUF4838"/>
</dbReference>
<evidence type="ECO:0000313" key="4">
    <source>
        <dbReference type="Proteomes" id="UP000317171"/>
    </source>
</evidence>
<dbReference type="InterPro" id="IPR012669">
    <property type="entry name" value="Pectate_lyase"/>
</dbReference>
<feature type="region of interest" description="Disordered" evidence="2">
    <location>
        <begin position="541"/>
        <end position="580"/>
    </location>
</feature>
<dbReference type="GO" id="GO:0005975">
    <property type="term" value="P:carbohydrate metabolic process"/>
    <property type="evidence" value="ECO:0007669"/>
    <property type="project" value="UniProtKB-ARBA"/>
</dbReference>
<dbReference type="Pfam" id="PF16126">
    <property type="entry name" value="DUF4838"/>
    <property type="match status" value="1"/>
</dbReference>
<feature type="compositionally biased region" description="Polar residues" evidence="2">
    <location>
        <begin position="32"/>
        <end position="69"/>
    </location>
</feature>
<dbReference type="Gene3D" id="1.50.10.20">
    <property type="match status" value="1"/>
</dbReference>
<dbReference type="EMBL" id="CP036269">
    <property type="protein sequence ID" value="QDT41153.1"/>
    <property type="molecule type" value="Genomic_DNA"/>
</dbReference>
<accession>A0A517RBE3</accession>
<protein>
    <submittedName>
        <fullName evidence="3">Pectic acid lyase</fullName>
    </submittedName>
</protein>
<feature type="region of interest" description="Disordered" evidence="2">
    <location>
        <begin position="29"/>
        <end position="76"/>
    </location>
</feature>
<dbReference type="Proteomes" id="UP000317171">
    <property type="component" value="Chromosome"/>
</dbReference>
<dbReference type="InterPro" id="IPR029018">
    <property type="entry name" value="Hex-like_dom2"/>
</dbReference>
<sequence>MHRCSTWFFTFSLLVICGCGDATPVKLPETATDPSPINNVAATKESQSSVASQNPTPKFESLNTLNPTVEPQDEKNRVVESINRAPEQLMISAPKKLSPLQTQAVATMKKAATYYREKVATHGGYVYHYALDLSRRWGEGVATPDQIWVQPPGTPTVGMAYLDAYSATGDTFYLNAARDAAVALVYGQMKSGGWTNCIDFDPKGTRVALYRNGKGHGRNVSSLDDGQTGTAILFLIKADQALEFKHEAIHESVQVALDALLKAQFPNGAFPQVWDEDTVPDPPVKQANYPDYDWRTEGRIKNYWDMYTLNDNVAGSVADALLLAHQVYGEEKYKTALENLGQFLIQAQMPEPQSGWAQQYNYDMQPIWARKFEPPGVSGDETQEAIETLMTIFALTGDTKYLDPIPNALAYLKRSLLPEGKLARYYELKSNKPLYMVRRGKKYELTYDDSKLPAHYGWKTVSKIEQLEKKYEILKAGGLIPKPKIEEVDTRKILSSLTPQGRWISTYNGERLVGQAKMPVGEKYLSSEVFSSNLSQLSEFVRTPASTKSPQKKTNTKKLPAPSSTSRSKKTKKSVSSGTEVTLVRNGKPMAIIVTNGNPKESQITAAAELQEHIRIMSGATLPIIKENELRPNPSKALILIGPGKLTQRLGVVAKTMEPETFVVKTMPNVLILAGEDGGSKRNARNGTLWAVYDFLQDQLGCRWIWPGETGQRIPRRKTIEVPSLNIRETPTVKIRFIRLLAQDKHRVGYEKEGIGRLLDLGKTYDKISEDERVWSRRMRLGRSFKLSYGHAFTDWWEKYNKTNREIFALQPDGQRRPRSKSKPDFVKMCVSNPKLWDMQLAHLKKYAQQGARGLWVNACENDGSGGFCVCKRCRSWDADPNTALTSLPSVEDGSDIDGKPQHSNLPESLSDRYARWYNELAIRARKIDPESKIIAYGYSKYRSPPTSLKHIEPNVWIGYVGFNAYPRPDDYKKMSTDEWFGWSKLGATVFLRSNSLFYLGEGAPYVTSQQVAEDLQFQVQNGLQATDFDALQGYWAATGPTYYVLARMLWDTEADVEQVLAEFYDSFGPFQDVAKEYYEYWEKFTVGLGNNKNFINLKRPDRMRAYSSIYNEAVFRKAESILNKAKPLAKLATEEERDRFENIVFGLQHGRLLAAALKDGKTSTGLAGKRLMAFRRKIASRNVLNVYWVISKEMRYRVFN</sequence>
<dbReference type="KEGG" id="gaz:Pan241w_12130"/>
<organism evidence="3 4">
    <name type="scientific">Gimesia alba</name>
    <dbReference type="NCBI Taxonomy" id="2527973"/>
    <lineage>
        <taxon>Bacteria</taxon>
        <taxon>Pseudomonadati</taxon>
        <taxon>Planctomycetota</taxon>
        <taxon>Planctomycetia</taxon>
        <taxon>Planctomycetales</taxon>
        <taxon>Planctomycetaceae</taxon>
        <taxon>Gimesia</taxon>
    </lineage>
</organism>
<keyword evidence="1" id="KW-0378">Hydrolase</keyword>
<dbReference type="Gene3D" id="3.30.379.10">
    <property type="entry name" value="Chitobiase/beta-hexosaminidase domain 2-like"/>
    <property type="match status" value="1"/>
</dbReference>
<dbReference type="SUPFAM" id="SSF81853">
    <property type="entry name" value="Family 10 polysaccharide lyase"/>
    <property type="match status" value="1"/>
</dbReference>